<dbReference type="Proteomes" id="UP001549164">
    <property type="component" value="Unassembled WGS sequence"/>
</dbReference>
<sequence length="40" mass="4144">MAEQIRIGRAPANIMLVAADIAARQGKASPTPKQGQPATN</sequence>
<evidence type="ECO:0000313" key="1">
    <source>
        <dbReference type="EMBL" id="MET3600806.1"/>
    </source>
</evidence>
<reference evidence="1 2" key="1">
    <citation type="submission" date="2024-06" db="EMBL/GenBank/DDBJ databases">
        <title>Genomic Encyclopedia of Type Strains, Phase IV (KMG-IV): sequencing the most valuable type-strain genomes for metagenomic binning, comparative biology and taxonomic classification.</title>
        <authorList>
            <person name="Goeker M."/>
        </authorList>
    </citation>
    <scope>NUCLEOTIDE SEQUENCE [LARGE SCALE GENOMIC DNA]</scope>
    <source>
        <strain evidence="1 2">DSM 28102</strain>
    </source>
</reference>
<gene>
    <name evidence="1" type="ORF">ABID12_002757</name>
</gene>
<name>A0ABV2ID07_9HYPH</name>
<protein>
    <submittedName>
        <fullName evidence="1">Uncharacterized protein</fullName>
    </submittedName>
</protein>
<comment type="caution">
    <text evidence="1">The sequence shown here is derived from an EMBL/GenBank/DDBJ whole genome shotgun (WGS) entry which is preliminary data.</text>
</comment>
<keyword evidence="2" id="KW-1185">Reference proteome</keyword>
<accession>A0ABV2ID07</accession>
<evidence type="ECO:0000313" key="2">
    <source>
        <dbReference type="Proteomes" id="UP001549164"/>
    </source>
</evidence>
<organism evidence="1 2">
    <name type="scientific">Martelella mangrovi</name>
    <dbReference type="NCBI Taxonomy" id="1397477"/>
    <lineage>
        <taxon>Bacteria</taxon>
        <taxon>Pseudomonadati</taxon>
        <taxon>Pseudomonadota</taxon>
        <taxon>Alphaproteobacteria</taxon>
        <taxon>Hyphomicrobiales</taxon>
        <taxon>Aurantimonadaceae</taxon>
        <taxon>Martelella</taxon>
    </lineage>
</organism>
<dbReference type="RefSeq" id="WP_354434684.1">
    <property type="nucleotide sequence ID" value="NZ_JBEPLY010000009.1"/>
</dbReference>
<proteinExistence type="predicted"/>
<dbReference type="EMBL" id="JBEPLY010000009">
    <property type="protein sequence ID" value="MET3600806.1"/>
    <property type="molecule type" value="Genomic_DNA"/>
</dbReference>